<name>A0AAV2LZF6_KNICA</name>
<dbReference type="AlphaFoldDB" id="A0AAV2LZF6"/>
<organism evidence="1 2">
    <name type="scientific">Knipowitschia caucasica</name>
    <name type="common">Caucasian dwarf goby</name>
    <name type="synonym">Pomatoschistus caucasicus</name>
    <dbReference type="NCBI Taxonomy" id="637954"/>
    <lineage>
        <taxon>Eukaryota</taxon>
        <taxon>Metazoa</taxon>
        <taxon>Chordata</taxon>
        <taxon>Craniata</taxon>
        <taxon>Vertebrata</taxon>
        <taxon>Euteleostomi</taxon>
        <taxon>Actinopterygii</taxon>
        <taxon>Neopterygii</taxon>
        <taxon>Teleostei</taxon>
        <taxon>Neoteleostei</taxon>
        <taxon>Acanthomorphata</taxon>
        <taxon>Gobiaria</taxon>
        <taxon>Gobiiformes</taxon>
        <taxon>Gobioidei</taxon>
        <taxon>Gobiidae</taxon>
        <taxon>Gobiinae</taxon>
        <taxon>Knipowitschia</taxon>
    </lineage>
</organism>
<evidence type="ECO:0000313" key="1">
    <source>
        <dbReference type="EMBL" id="CAL1606419.1"/>
    </source>
</evidence>
<dbReference type="EMBL" id="OZ035827">
    <property type="protein sequence ID" value="CAL1606419.1"/>
    <property type="molecule type" value="Genomic_DNA"/>
</dbReference>
<gene>
    <name evidence="1" type="ORF">KC01_LOCUS33601</name>
</gene>
<keyword evidence="2" id="KW-1185">Reference proteome</keyword>
<reference evidence="1 2" key="1">
    <citation type="submission" date="2024-04" db="EMBL/GenBank/DDBJ databases">
        <authorList>
            <person name="Waldvogel A.-M."/>
            <person name="Schoenle A."/>
        </authorList>
    </citation>
    <scope>NUCLEOTIDE SEQUENCE [LARGE SCALE GENOMIC DNA]</scope>
</reference>
<protein>
    <submittedName>
        <fullName evidence="1">Uncharacterized protein</fullName>
    </submittedName>
</protein>
<accession>A0AAV2LZF6</accession>
<sequence length="144" mass="16844">MEERLRHRPRRIVRTIHAFSRRAHRPASHMRWTDTPERLLYITTLYFQRKQLNVCCMCFRCFERKRHVFFCKVASSQRATWRRFRDHTSNSLWTEQLGHPLRTRLDSSGQFASAVSAPNSLPVPETGLTHSAAFSMGAVVTEGL</sequence>
<dbReference type="Proteomes" id="UP001497482">
    <property type="component" value="Chromosome 5"/>
</dbReference>
<evidence type="ECO:0000313" key="2">
    <source>
        <dbReference type="Proteomes" id="UP001497482"/>
    </source>
</evidence>
<proteinExistence type="predicted"/>